<keyword evidence="2" id="KW-1185">Reference proteome</keyword>
<dbReference type="PROSITE" id="PS51257">
    <property type="entry name" value="PROKAR_LIPOPROTEIN"/>
    <property type="match status" value="1"/>
</dbReference>
<dbReference type="Gene3D" id="2.60.40.10">
    <property type="entry name" value="Immunoglobulins"/>
    <property type="match status" value="1"/>
</dbReference>
<dbReference type="Proteomes" id="UP000539957">
    <property type="component" value="Unassembled WGS sequence"/>
</dbReference>
<name>A0A7W7ISL1_9CAUL</name>
<organism evidence="1 2">
    <name type="scientific">Brevundimonas bullata</name>
    <dbReference type="NCBI Taxonomy" id="13160"/>
    <lineage>
        <taxon>Bacteria</taxon>
        <taxon>Pseudomonadati</taxon>
        <taxon>Pseudomonadota</taxon>
        <taxon>Alphaproteobacteria</taxon>
        <taxon>Caulobacterales</taxon>
        <taxon>Caulobacteraceae</taxon>
        <taxon>Brevundimonas</taxon>
    </lineage>
</organism>
<sequence>MKRRIVVAWAGAALALAGCNAPVERSTGEEARQSDGWTPSPRIRVVERQGEGLVVRGDAPPGARVILRGGQDLAFAAGADREGRFELHVGVMPGAVILKPEVQIGQFPASGPERLLLTGGEAPVAALLVEGGASRRLSSGPALDSVDGDGQGVVASGRARPGSGVIVAADGGAEVAVIADREGRWTAALPNLSDRPASIIVGGVKFAYPGPGRVEPADQGSRIERSGEGWRVTNALSGSARQTSWFPD</sequence>
<dbReference type="InterPro" id="IPR013783">
    <property type="entry name" value="Ig-like_fold"/>
</dbReference>
<evidence type="ECO:0000313" key="2">
    <source>
        <dbReference type="Proteomes" id="UP000539957"/>
    </source>
</evidence>
<evidence type="ECO:0000313" key="1">
    <source>
        <dbReference type="EMBL" id="MBB4799543.1"/>
    </source>
</evidence>
<protein>
    <recommendedName>
        <fullName evidence="3">Lipoprotein</fullName>
    </recommendedName>
</protein>
<dbReference type="RefSeq" id="WP_184272991.1">
    <property type="nucleotide sequence ID" value="NZ_JACHKY010000006.1"/>
</dbReference>
<gene>
    <name evidence="1" type="ORF">HNP32_003301</name>
</gene>
<proteinExistence type="predicted"/>
<dbReference type="EMBL" id="JACHKY010000006">
    <property type="protein sequence ID" value="MBB4799543.1"/>
    <property type="molecule type" value="Genomic_DNA"/>
</dbReference>
<reference evidence="1 2" key="1">
    <citation type="submission" date="2020-08" db="EMBL/GenBank/DDBJ databases">
        <title>Functional genomics of gut bacteria from endangered species of beetles.</title>
        <authorList>
            <person name="Carlos-Shanley C."/>
        </authorList>
    </citation>
    <scope>NUCLEOTIDE SEQUENCE [LARGE SCALE GENOMIC DNA]</scope>
    <source>
        <strain evidence="1 2">S00123</strain>
    </source>
</reference>
<evidence type="ECO:0008006" key="3">
    <source>
        <dbReference type="Google" id="ProtNLM"/>
    </source>
</evidence>
<accession>A0A7W7ISL1</accession>
<comment type="caution">
    <text evidence="1">The sequence shown here is derived from an EMBL/GenBank/DDBJ whole genome shotgun (WGS) entry which is preliminary data.</text>
</comment>
<dbReference type="AlphaFoldDB" id="A0A7W7ISL1"/>